<dbReference type="Pfam" id="PF12766">
    <property type="entry name" value="Pyridox_oxase_2"/>
    <property type="match status" value="1"/>
</dbReference>
<dbReference type="PANTHER" id="PTHR28243">
    <property type="entry name" value="AGL049CP"/>
    <property type="match status" value="1"/>
</dbReference>
<dbReference type="GeneID" id="9525576"/>
<dbReference type="Proteomes" id="UP000008866">
    <property type="component" value="Unassembled WGS sequence"/>
</dbReference>
<feature type="domain" description="Pyridoxamine 5'-phosphate oxidase Alr4036 family FMN-binding" evidence="1">
    <location>
        <begin position="4"/>
        <end position="137"/>
    </location>
</feature>
<sequence>MESAPWRPLFEEHVQAAGSPLLSLATVFKGINGNPFPRVRTCVLRGFFAGLQLHPNAKRDLKLASGRSANDESDDEDASYLNPRKYESDLLSITTDARSGKVKHILSGNEVGGPVECLLWSPKAFAQWRIKGKAYVVGGSCSDTMELKARQEVEQYLRLKEDTDKPWSWEKEMTTQFANLSPAMRDTFRQALPGLPKSGPAPELQDSGKGLVDLTDPVARKNFRVVVIKPEEVEYIHDEGPGNIRNERFRWKLDSQLYLVNVDMSCSLESPFPPLVHVKATTQQHSSLNAQPPSHRYLLLLLTLLPLSPSLLSSLSSLSVQITAYSPGVNAAFDCLV</sequence>
<dbReference type="AlphaFoldDB" id="D4B3G9"/>
<dbReference type="HOGENOM" id="CLU_061619_0_0_1"/>
<dbReference type="PANTHER" id="PTHR28243:SF1">
    <property type="entry name" value="PYRIDOXAMINE 5'-PHOSPHATE OXIDASE ALR4036 FAMILY FMN-BINDING DOMAIN-CONTAINING PROTEIN"/>
    <property type="match status" value="1"/>
</dbReference>
<comment type="caution">
    <text evidence="2">The sequence shown here is derived from an EMBL/GenBank/DDBJ whole genome shotgun (WGS) entry which is preliminary data.</text>
</comment>
<organism evidence="2 3">
    <name type="scientific">Arthroderma benhamiae (strain ATCC MYA-4681 / CBS 112371)</name>
    <name type="common">Trichophyton mentagrophytes</name>
    <dbReference type="NCBI Taxonomy" id="663331"/>
    <lineage>
        <taxon>Eukaryota</taxon>
        <taxon>Fungi</taxon>
        <taxon>Dikarya</taxon>
        <taxon>Ascomycota</taxon>
        <taxon>Pezizomycotina</taxon>
        <taxon>Eurotiomycetes</taxon>
        <taxon>Eurotiomycetidae</taxon>
        <taxon>Onygenales</taxon>
        <taxon>Arthrodermataceae</taxon>
        <taxon>Trichophyton</taxon>
    </lineage>
</organism>
<evidence type="ECO:0000259" key="1">
    <source>
        <dbReference type="Pfam" id="PF12766"/>
    </source>
</evidence>
<dbReference type="eggNOG" id="ENOG502S535">
    <property type="taxonomic scope" value="Eukaryota"/>
</dbReference>
<evidence type="ECO:0000313" key="3">
    <source>
        <dbReference type="Proteomes" id="UP000008866"/>
    </source>
</evidence>
<reference evidence="3" key="1">
    <citation type="journal article" date="2011" name="Genome Biol.">
        <title>Comparative and functional genomics provide insights into the pathogenicity of dermatophytic fungi.</title>
        <authorList>
            <person name="Burmester A."/>
            <person name="Shelest E."/>
            <person name="Gloeckner G."/>
            <person name="Heddergott C."/>
            <person name="Schindler S."/>
            <person name="Staib P."/>
            <person name="Heidel A."/>
            <person name="Felder M."/>
            <person name="Petzold A."/>
            <person name="Szafranski K."/>
            <person name="Feuermann M."/>
            <person name="Pedruzzi I."/>
            <person name="Priebe S."/>
            <person name="Groth M."/>
            <person name="Winkler R."/>
            <person name="Li W."/>
            <person name="Kniemeyer O."/>
            <person name="Schroeckh V."/>
            <person name="Hertweck C."/>
            <person name="Hube B."/>
            <person name="White T.C."/>
            <person name="Platzer M."/>
            <person name="Guthke R."/>
            <person name="Heitman J."/>
            <person name="Woestemeyer J."/>
            <person name="Zipfel P.F."/>
            <person name="Monod M."/>
            <person name="Brakhage A.A."/>
        </authorList>
    </citation>
    <scope>NUCLEOTIDE SEQUENCE [LARGE SCALE GENOMIC DNA]</scope>
    <source>
        <strain evidence="3">ATCC MYA-4681 / CBS 112371</strain>
    </source>
</reference>
<accession>D4B3G9</accession>
<dbReference type="InterPro" id="IPR024624">
    <property type="entry name" value="Pyridox_Oxase_Alr4036_FMN-bd"/>
</dbReference>
<dbReference type="EMBL" id="ABSU01000034">
    <property type="protein sequence ID" value="EFE29667.1"/>
    <property type="molecule type" value="Genomic_DNA"/>
</dbReference>
<dbReference type="Gene3D" id="2.30.110.10">
    <property type="entry name" value="Electron Transport, Fmn-binding Protein, Chain A"/>
    <property type="match status" value="1"/>
</dbReference>
<dbReference type="STRING" id="663331.D4B3G9"/>
<dbReference type="RefSeq" id="XP_003010307.1">
    <property type="nucleotide sequence ID" value="XM_003010261.1"/>
</dbReference>
<keyword evidence="3" id="KW-1185">Reference proteome</keyword>
<dbReference type="KEGG" id="abe:ARB_03007"/>
<name>D4B3G9_ARTBC</name>
<proteinExistence type="predicted"/>
<dbReference type="InterPro" id="IPR012349">
    <property type="entry name" value="Split_barrel_FMN-bd"/>
</dbReference>
<gene>
    <name evidence="2" type="ORF">ARB_03007</name>
</gene>
<protein>
    <recommendedName>
        <fullName evidence="1">Pyridoxamine 5'-phosphate oxidase Alr4036 family FMN-binding domain-containing protein</fullName>
    </recommendedName>
</protein>
<dbReference type="GO" id="GO:0010181">
    <property type="term" value="F:FMN binding"/>
    <property type="evidence" value="ECO:0007669"/>
    <property type="project" value="InterPro"/>
</dbReference>
<dbReference type="SUPFAM" id="SSF50475">
    <property type="entry name" value="FMN-binding split barrel"/>
    <property type="match status" value="1"/>
</dbReference>
<evidence type="ECO:0000313" key="2">
    <source>
        <dbReference type="EMBL" id="EFE29667.1"/>
    </source>
</evidence>